<gene>
    <name evidence="2" type="ORF">Cni_G16722</name>
</gene>
<feature type="region of interest" description="Disordered" evidence="1">
    <location>
        <begin position="122"/>
        <end position="142"/>
    </location>
</feature>
<evidence type="ECO:0000313" key="2">
    <source>
        <dbReference type="EMBL" id="WOL07971.1"/>
    </source>
</evidence>
<reference evidence="2 3" key="1">
    <citation type="submission" date="2023-10" db="EMBL/GenBank/DDBJ databases">
        <title>Chromosome-scale genome assembly provides insights into flower coloration mechanisms of Canna indica.</title>
        <authorList>
            <person name="Li C."/>
        </authorList>
    </citation>
    <scope>NUCLEOTIDE SEQUENCE [LARGE SCALE GENOMIC DNA]</scope>
    <source>
        <tissue evidence="2">Flower</tissue>
    </source>
</reference>
<sequence>MEDDGGEPALELVVADVELVEELHVVEGRGEAAVELVGVEVEEGEVGQEAELVGEAPLELSVVDVDAGDGHLVGVIEGVCAVHAGVVADVRPTPVLGYALRVGGDGVLPCLEGDVGLLKPRVGRGESTLREEGQGEEEEEEP</sequence>
<feature type="compositionally biased region" description="Basic and acidic residues" evidence="1">
    <location>
        <begin position="123"/>
        <end position="133"/>
    </location>
</feature>
<organism evidence="2 3">
    <name type="scientific">Canna indica</name>
    <name type="common">Indian-shot</name>
    <dbReference type="NCBI Taxonomy" id="4628"/>
    <lineage>
        <taxon>Eukaryota</taxon>
        <taxon>Viridiplantae</taxon>
        <taxon>Streptophyta</taxon>
        <taxon>Embryophyta</taxon>
        <taxon>Tracheophyta</taxon>
        <taxon>Spermatophyta</taxon>
        <taxon>Magnoliopsida</taxon>
        <taxon>Liliopsida</taxon>
        <taxon>Zingiberales</taxon>
        <taxon>Cannaceae</taxon>
        <taxon>Canna</taxon>
    </lineage>
</organism>
<protein>
    <submittedName>
        <fullName evidence="2">Uncharacterized protein</fullName>
    </submittedName>
</protein>
<dbReference type="EMBL" id="CP136894">
    <property type="protein sequence ID" value="WOL07971.1"/>
    <property type="molecule type" value="Genomic_DNA"/>
</dbReference>
<dbReference type="AlphaFoldDB" id="A0AAQ3QCT5"/>
<accession>A0AAQ3QCT5</accession>
<evidence type="ECO:0000313" key="3">
    <source>
        <dbReference type="Proteomes" id="UP001327560"/>
    </source>
</evidence>
<proteinExistence type="predicted"/>
<dbReference type="Proteomes" id="UP001327560">
    <property type="component" value="Chromosome 5"/>
</dbReference>
<name>A0AAQ3QCT5_9LILI</name>
<keyword evidence="3" id="KW-1185">Reference proteome</keyword>
<evidence type="ECO:0000256" key="1">
    <source>
        <dbReference type="SAM" id="MobiDB-lite"/>
    </source>
</evidence>